<reference evidence="1 2" key="1">
    <citation type="journal article" date="2011" name="Genome Biol. Evol.">
        <title>Comparative whole genome sequence analysis of the carcinogenic bacterial model pathogen Helicobacter felis.</title>
        <authorList>
            <person name="Arnold I.C."/>
            <person name="Zigova Z."/>
            <person name="Holden M."/>
            <person name="Lawley T.D."/>
            <person name="Rad R."/>
            <person name="Dougan G."/>
            <person name="Falkow S."/>
            <person name="Bentley S.D."/>
            <person name="Muller A."/>
        </authorList>
    </citation>
    <scope>NUCLEOTIDE SEQUENCE [LARGE SCALE GENOMIC DNA]</scope>
    <source>
        <strain evidence="2">ATCC 49179 / CCUG 28539 / NCTC 12436 / CS1</strain>
    </source>
</reference>
<dbReference type="EMBL" id="FQ670179">
    <property type="protein sequence ID" value="CBY82681.1"/>
    <property type="molecule type" value="Genomic_DNA"/>
</dbReference>
<proteinExistence type="predicted"/>
<protein>
    <submittedName>
        <fullName evidence="1">Membrane-associated protein</fullName>
    </submittedName>
</protein>
<dbReference type="Proteomes" id="UP000007934">
    <property type="component" value="Chromosome"/>
</dbReference>
<organism evidence="1 2">
    <name type="scientific">Helicobacter felis (strain ATCC 49179 / CCUG 28539 / NCTC 12436 / CS1)</name>
    <dbReference type="NCBI Taxonomy" id="936155"/>
    <lineage>
        <taxon>Bacteria</taxon>
        <taxon>Pseudomonadati</taxon>
        <taxon>Campylobacterota</taxon>
        <taxon>Epsilonproteobacteria</taxon>
        <taxon>Campylobacterales</taxon>
        <taxon>Helicobacteraceae</taxon>
        <taxon>Helicobacter</taxon>
    </lineage>
</organism>
<dbReference type="KEGG" id="hfe:HFELIS_05970"/>
<name>E7AAF9_HELFC</name>
<dbReference type="RefSeq" id="WP_013469050.1">
    <property type="nucleotide sequence ID" value="NC_014810.2"/>
</dbReference>
<sequence length="204" mass="22837">MGHFFKILVFLGLLAVMLDAKEGAQDYKSQFANAPKWVVGDLDAVPFKGYKRWGLGVGEAKIVNGDVSTALKIALMKAQQQITRNLFHGIKMSLDDGKHIFCCPNYWSTIFIGVQLARQTVIRDNRGNIIGMGDMTATKTAILERDVYDHIAVNTEKLATWTNDKKVWVLAGIKQDKLRQICAYFDPKSQTIACQIEQGLIKTK</sequence>
<keyword evidence="2" id="KW-1185">Reference proteome</keyword>
<evidence type="ECO:0000313" key="2">
    <source>
        <dbReference type="Proteomes" id="UP000007934"/>
    </source>
</evidence>
<gene>
    <name evidence="1" type="ordered locus">Hfelis_05970</name>
</gene>
<accession>E7AAF9</accession>
<dbReference type="HOGENOM" id="CLU_1341709_0_0_7"/>
<dbReference type="AlphaFoldDB" id="E7AAF9"/>
<evidence type="ECO:0000313" key="1">
    <source>
        <dbReference type="EMBL" id="CBY82681.1"/>
    </source>
</evidence>
<dbReference type="GeneID" id="36133665"/>